<keyword evidence="3" id="KW-1185">Reference proteome</keyword>
<feature type="transmembrane region" description="Helical" evidence="1">
    <location>
        <begin position="28"/>
        <end position="49"/>
    </location>
</feature>
<name>A0A8X7N1H5_9BASI</name>
<keyword evidence="1" id="KW-0472">Membrane</keyword>
<keyword evidence="1" id="KW-0812">Transmembrane</keyword>
<comment type="caution">
    <text evidence="2">The sequence shown here is derived from an EMBL/GenBank/DDBJ whole genome shotgun (WGS) entry which is preliminary data.</text>
</comment>
<evidence type="ECO:0000313" key="3">
    <source>
        <dbReference type="Proteomes" id="UP000078113"/>
    </source>
</evidence>
<reference evidence="2" key="1">
    <citation type="submission" date="2016-04" db="EMBL/GenBank/DDBJ databases">
        <authorList>
            <person name="Nguyen H.D."/>
            <person name="Samba Siva P."/>
            <person name="Cullis J."/>
            <person name="Levesque C.A."/>
            <person name="Hambleton S."/>
        </authorList>
    </citation>
    <scope>NUCLEOTIDE SEQUENCE</scope>
    <source>
        <strain evidence="2">DAOMC 236422</strain>
    </source>
</reference>
<accession>A0A8X7N1H5</accession>
<keyword evidence="1" id="KW-1133">Transmembrane helix</keyword>
<dbReference type="EMBL" id="LWDG02001246">
    <property type="protein sequence ID" value="KAE8259000.1"/>
    <property type="molecule type" value="Genomic_DNA"/>
</dbReference>
<evidence type="ECO:0000256" key="1">
    <source>
        <dbReference type="SAM" id="Phobius"/>
    </source>
</evidence>
<organism evidence="2 3">
    <name type="scientific">Tilletia walkeri</name>
    <dbReference type="NCBI Taxonomy" id="117179"/>
    <lineage>
        <taxon>Eukaryota</taxon>
        <taxon>Fungi</taxon>
        <taxon>Dikarya</taxon>
        <taxon>Basidiomycota</taxon>
        <taxon>Ustilaginomycotina</taxon>
        <taxon>Exobasidiomycetes</taxon>
        <taxon>Tilletiales</taxon>
        <taxon>Tilletiaceae</taxon>
        <taxon>Tilletia</taxon>
    </lineage>
</organism>
<dbReference type="AlphaFoldDB" id="A0A8X7N1H5"/>
<dbReference type="Proteomes" id="UP000078113">
    <property type="component" value="Unassembled WGS sequence"/>
</dbReference>
<proteinExistence type="predicted"/>
<feature type="transmembrane region" description="Helical" evidence="1">
    <location>
        <begin position="56"/>
        <end position="74"/>
    </location>
</feature>
<evidence type="ECO:0000313" key="2">
    <source>
        <dbReference type="EMBL" id="KAE8259000.1"/>
    </source>
</evidence>
<gene>
    <name evidence="2" type="ORF">A4X09_0g7833</name>
</gene>
<sequence length="200" mass="22110">MIIDPSAFYAFLLYFGALWFQHGNPVTALLVLLIPVRHLLIHFCVLISVHKKVFKATYIVLAIFASWQIASPLFSTSLSVQHPTFLSTEVYSISPQAFSYGPRAPQLARPPMSLPSARPTSLIYSATNVPETSISPPKPSSPGLATRLGNSVAYWLGPTWRYGIFSLIREQTALLILDPAVRPGRCVLIAMLSVVFFYSL</sequence>
<feature type="transmembrane region" description="Helical" evidence="1">
    <location>
        <begin position="7"/>
        <end position="22"/>
    </location>
</feature>
<protein>
    <submittedName>
        <fullName evidence="2">Uncharacterized protein</fullName>
    </submittedName>
</protein>
<reference evidence="2" key="2">
    <citation type="journal article" date="2019" name="IMA Fungus">
        <title>Genome sequencing and comparison of five Tilletia species to identify candidate genes for the detection of regulated species infecting wheat.</title>
        <authorList>
            <person name="Nguyen H.D.T."/>
            <person name="Sultana T."/>
            <person name="Kesanakurti P."/>
            <person name="Hambleton S."/>
        </authorList>
    </citation>
    <scope>NUCLEOTIDE SEQUENCE</scope>
    <source>
        <strain evidence="2">DAOMC 236422</strain>
    </source>
</reference>